<gene>
    <name evidence="2" type="ORF">MNODULE_20630</name>
</gene>
<evidence type="ECO:0008006" key="4">
    <source>
        <dbReference type="Google" id="ProtNLM"/>
    </source>
</evidence>
<dbReference type="InterPro" id="IPR008949">
    <property type="entry name" value="Isoprenoid_synthase_dom_sf"/>
</dbReference>
<dbReference type="SUPFAM" id="SSF48576">
    <property type="entry name" value="Terpenoid synthases"/>
    <property type="match status" value="1"/>
</dbReference>
<comment type="caution">
    <text evidence="2">The sequence shown here is derived from an EMBL/GenBank/DDBJ whole genome shotgun (WGS) entry which is preliminary data.</text>
</comment>
<feature type="compositionally biased region" description="Polar residues" evidence="1">
    <location>
        <begin position="1"/>
        <end position="14"/>
    </location>
</feature>
<dbReference type="AlphaFoldDB" id="A0A7X6ID28"/>
<dbReference type="SFLD" id="SFLDG01212">
    <property type="entry name" value="Phytoene_synthase_like"/>
    <property type="match status" value="1"/>
</dbReference>
<dbReference type="InterPro" id="IPR044843">
    <property type="entry name" value="Trans_IPPS_bact-type"/>
</dbReference>
<dbReference type="Proteomes" id="UP000534783">
    <property type="component" value="Unassembled WGS sequence"/>
</dbReference>
<organism evidence="2 3">
    <name type="scientific">Candidatus Manganitrophus noduliformans</name>
    <dbReference type="NCBI Taxonomy" id="2606439"/>
    <lineage>
        <taxon>Bacteria</taxon>
        <taxon>Pseudomonadati</taxon>
        <taxon>Nitrospirota</taxon>
        <taxon>Nitrospiria</taxon>
        <taxon>Candidatus Troglogloeales</taxon>
        <taxon>Candidatus Manganitrophaceae</taxon>
        <taxon>Candidatus Manganitrophus</taxon>
    </lineage>
</organism>
<dbReference type="GO" id="GO:0004311">
    <property type="term" value="F:geranylgeranyl diphosphate synthase activity"/>
    <property type="evidence" value="ECO:0007669"/>
    <property type="project" value="InterPro"/>
</dbReference>
<dbReference type="InterPro" id="IPR033904">
    <property type="entry name" value="Trans_IPPS_HH"/>
</dbReference>
<evidence type="ECO:0000313" key="2">
    <source>
        <dbReference type="EMBL" id="NKE73165.1"/>
    </source>
</evidence>
<sequence>MGGQSGAQSLYSSGRTRRSSRLPRGVAPPFLVEASGPADLKMGMAAGRSVRPSSLPPLVPAQAGLLSSRAGADQAMISVEEAYQYCRRLTHRCGPHFSVGFRFLPPSKQNAIYAVYAFCRYADDIVDEAQEAALEELLKSWQEELDRCYQQKPTHPITVALADAIKKYPIPKKGFEGLIEGCRMDLLYNRYPNFDSLMVYCDLVATTIRDLSLPVFGYRDPKGVAYGRALSTALQLTNIVRDIGEDLGRGRIYLPLDEIKAAGYSEEELTARVKNEAFLKLMRFQCDRIRNYFNESAQLIPMIEADARLSVSLMRNVYVALIDRIEKDPFTVLDRQIRLSWWGRGQVIARTLIGRSVS</sequence>
<accession>A0A7X6ID28</accession>
<dbReference type="SFLD" id="SFLDS00005">
    <property type="entry name" value="Isoprenoid_Synthase_Type_I"/>
    <property type="match status" value="1"/>
</dbReference>
<evidence type="ECO:0000313" key="3">
    <source>
        <dbReference type="Proteomes" id="UP000534783"/>
    </source>
</evidence>
<dbReference type="PANTHER" id="PTHR31480">
    <property type="entry name" value="BIFUNCTIONAL LYCOPENE CYCLASE/PHYTOENE SYNTHASE"/>
    <property type="match status" value="1"/>
</dbReference>
<dbReference type="SFLD" id="SFLDG01018">
    <property type="entry name" value="Squalene/Phytoene_Synthase_Lik"/>
    <property type="match status" value="1"/>
</dbReference>
<keyword evidence="3" id="KW-1185">Reference proteome</keyword>
<dbReference type="InterPro" id="IPR002060">
    <property type="entry name" value="Squ/phyt_synthse"/>
</dbReference>
<dbReference type="Gene3D" id="1.10.600.10">
    <property type="entry name" value="Farnesyl Diphosphate Synthase"/>
    <property type="match status" value="1"/>
</dbReference>
<protein>
    <recommendedName>
        <fullName evidence="4">Squalene synthase HpnD</fullName>
    </recommendedName>
</protein>
<dbReference type="EMBL" id="VTOW01000005">
    <property type="protein sequence ID" value="NKE73165.1"/>
    <property type="molecule type" value="Genomic_DNA"/>
</dbReference>
<dbReference type="CDD" id="cd00683">
    <property type="entry name" value="Trans_IPPS_HH"/>
    <property type="match status" value="1"/>
</dbReference>
<proteinExistence type="predicted"/>
<evidence type="ECO:0000256" key="1">
    <source>
        <dbReference type="SAM" id="MobiDB-lite"/>
    </source>
</evidence>
<dbReference type="GO" id="GO:0016114">
    <property type="term" value="P:terpenoid biosynthetic process"/>
    <property type="evidence" value="ECO:0007669"/>
    <property type="project" value="UniProtKB-ARBA"/>
</dbReference>
<dbReference type="GO" id="GO:0051996">
    <property type="term" value="F:squalene synthase [NAD(P)H] activity"/>
    <property type="evidence" value="ECO:0007669"/>
    <property type="project" value="InterPro"/>
</dbReference>
<name>A0A7X6ID28_9BACT</name>
<feature type="region of interest" description="Disordered" evidence="1">
    <location>
        <begin position="1"/>
        <end position="28"/>
    </location>
</feature>
<dbReference type="Pfam" id="PF00494">
    <property type="entry name" value="SQS_PSY"/>
    <property type="match status" value="1"/>
</dbReference>
<reference evidence="2 3" key="1">
    <citation type="journal article" date="2020" name="Nature">
        <title>Bacterial chemolithoautotrophy via manganese oxidation.</title>
        <authorList>
            <person name="Yu H."/>
            <person name="Leadbetter J.R."/>
        </authorList>
    </citation>
    <scope>NUCLEOTIDE SEQUENCE [LARGE SCALE GENOMIC DNA]</scope>
    <source>
        <strain evidence="2 3">Mn-1</strain>
    </source>
</reference>